<protein>
    <submittedName>
        <fullName evidence="1">Uncharacterized protein</fullName>
    </submittedName>
</protein>
<name>A0A6B9Y1J4_9CAUD</name>
<accession>A0A6B9Y1J4</accession>
<organism evidence="1 2">
    <name type="scientific">Enterobacter phage vB_EclM_CIP9</name>
    <dbReference type="NCBI Taxonomy" id="2696340"/>
    <lineage>
        <taxon>Viruses</taxon>
        <taxon>Duplodnaviria</taxon>
        <taxon>Heunggongvirae</taxon>
        <taxon>Uroviricota</taxon>
        <taxon>Caudoviricetes</taxon>
        <taxon>Pantevenvirales</taxon>
        <taxon>Straboviridae</taxon>
        <taxon>Tevenvirinae</taxon>
        <taxon>Kanagawavirus</taxon>
        <taxon>Kanagawavirus cipnine</taxon>
    </lineage>
</organism>
<evidence type="ECO:0000313" key="2">
    <source>
        <dbReference type="Proteomes" id="UP000465071"/>
    </source>
</evidence>
<proteinExistence type="predicted"/>
<evidence type="ECO:0000313" key="1">
    <source>
        <dbReference type="EMBL" id="QHS01784.1"/>
    </source>
</evidence>
<keyword evidence="2" id="KW-1185">Reference proteome</keyword>
<dbReference type="EMBL" id="MN882610">
    <property type="protein sequence ID" value="QHS01784.1"/>
    <property type="molecule type" value="Genomic_DNA"/>
</dbReference>
<gene>
    <name evidence="1" type="ORF">CPT_CIP9_248</name>
</gene>
<reference evidence="2" key="1">
    <citation type="submission" date="2019-12" db="EMBL/GenBank/DDBJ databases">
        <authorList>
            <person name="Wang K."/>
            <person name="Tamayo M.G."/>
            <person name="Penner T.V."/>
            <person name="Cook B.W.M."/>
            <person name="Court D.A."/>
            <person name="Theriault S.S."/>
        </authorList>
    </citation>
    <scope>NUCLEOTIDE SEQUENCE [LARGE SCALE GENOMIC DNA]</scope>
</reference>
<dbReference type="Proteomes" id="UP000465071">
    <property type="component" value="Segment"/>
</dbReference>
<sequence length="234" mass="26617">MSFYEGCGPDISPKSGANSADYTDELIAVTRHLKPNQRDMIKSFAVNTRLPMDIIKIAAKYPSPKITNSDWAPSRSSIGSTDFKAGLAPAFVLNDMNNIIKFFKEVDGHGQLKIIDIYSLEYSIFAFNNDERNWQSLKRSVSAFNNRSDNTYYIALEFNKTKFGVIITTGDTTIGRLSYTSDKIKSLKEYWFPKIDEYFHKTKGRNQDRSVIVLDFVDQCRANIKARKGAYDVL</sequence>